<name>A0A6H1WQB8_9BACT</name>
<reference evidence="2 3" key="1">
    <citation type="submission" date="2019-08" db="EMBL/GenBank/DDBJ databases">
        <title>Complete genome sequence of Thermosulfurimonas marina SU872T, an anaerobic thermophilic chemolithoautotrophic bacterium isolated from a shallow marine hydrothermal vent.</title>
        <authorList>
            <person name="Allioux M."/>
            <person name="Jebbar M."/>
            <person name="Slobodkina G."/>
            <person name="Slobodkin A."/>
            <person name="Moalic Y."/>
            <person name="Frolova A."/>
            <person name="Shao Z."/>
            <person name="Alain K."/>
        </authorList>
    </citation>
    <scope>NUCLEOTIDE SEQUENCE [LARGE SCALE GENOMIC DNA]</scope>
    <source>
        <strain evidence="2 3">SU872</strain>
    </source>
</reference>
<evidence type="ECO:0000313" key="2">
    <source>
        <dbReference type="EMBL" id="QJA05417.1"/>
    </source>
</evidence>
<keyword evidence="3" id="KW-1185">Reference proteome</keyword>
<dbReference type="AlphaFoldDB" id="A0A6H1WQB8"/>
<dbReference type="KEGG" id="tmai:FVE67_00825"/>
<sequence length="145" mass="17161">MGESYKIYLFWWGPVGLALVLSLWFWWSLRPDWRRMPLPEIPQVYREIPEVSPEVVRYAIPESSARGPTLSFGEKRKSSAKPKRFLELTAVLKMGEHRVCRINKHLYRVGEKVDQFIIKDIGENYVVLATQERVYKVYLGERLIY</sequence>
<keyword evidence="1" id="KW-1133">Transmembrane helix</keyword>
<dbReference type="EMBL" id="CP042909">
    <property type="protein sequence ID" value="QJA05417.1"/>
    <property type="molecule type" value="Genomic_DNA"/>
</dbReference>
<accession>A0A6H1WQB8</accession>
<keyword evidence="1" id="KW-0472">Membrane</keyword>
<protein>
    <submittedName>
        <fullName evidence="2">Uncharacterized protein</fullName>
    </submittedName>
</protein>
<dbReference type="RefSeq" id="WP_168718784.1">
    <property type="nucleotide sequence ID" value="NZ_CP042909.1"/>
</dbReference>
<proteinExistence type="predicted"/>
<gene>
    <name evidence="2" type="ORF">FVE67_00825</name>
</gene>
<evidence type="ECO:0000256" key="1">
    <source>
        <dbReference type="SAM" id="Phobius"/>
    </source>
</evidence>
<dbReference type="Proteomes" id="UP000501253">
    <property type="component" value="Chromosome"/>
</dbReference>
<keyword evidence="1" id="KW-0812">Transmembrane</keyword>
<evidence type="ECO:0000313" key="3">
    <source>
        <dbReference type="Proteomes" id="UP000501253"/>
    </source>
</evidence>
<feature type="transmembrane region" description="Helical" evidence="1">
    <location>
        <begin position="6"/>
        <end position="27"/>
    </location>
</feature>
<organism evidence="2 3">
    <name type="scientific">Thermosulfurimonas marina</name>
    <dbReference type="NCBI Taxonomy" id="2047767"/>
    <lineage>
        <taxon>Bacteria</taxon>
        <taxon>Pseudomonadati</taxon>
        <taxon>Thermodesulfobacteriota</taxon>
        <taxon>Thermodesulfobacteria</taxon>
        <taxon>Thermodesulfobacteriales</taxon>
        <taxon>Thermodesulfobacteriaceae</taxon>
        <taxon>Thermosulfurimonas</taxon>
    </lineage>
</organism>